<accession>A0A1I3JDA9</accession>
<sequence length="48" mass="4743">MKLLFALAAVALLCAACAQGGGPDASGPGSGRISMYGTIDEGVSYHSK</sequence>
<reference evidence="2 3" key="1">
    <citation type="submission" date="2016-10" db="EMBL/GenBank/DDBJ databases">
        <authorList>
            <person name="de Groot N.N."/>
        </authorList>
    </citation>
    <scope>NUCLEOTIDE SEQUENCE [LARGE SCALE GENOMIC DNA]</scope>
    <source>
        <strain evidence="2 3">LMG 23650</strain>
    </source>
</reference>
<keyword evidence="3" id="KW-1185">Reference proteome</keyword>
<protein>
    <recommendedName>
        <fullName evidence="4">Lipoprotein</fullName>
    </recommendedName>
</protein>
<dbReference type="STRING" id="420953.SAMN05192543_103652"/>
<name>A0A1I3JDA9_9BURK</name>
<evidence type="ECO:0008006" key="4">
    <source>
        <dbReference type="Google" id="ProtNLM"/>
    </source>
</evidence>
<dbReference type="AlphaFoldDB" id="A0A1I3JDA9"/>
<keyword evidence="1" id="KW-0732">Signal</keyword>
<gene>
    <name evidence="2" type="ORF">SAMN05192543_103652</name>
</gene>
<dbReference type="Proteomes" id="UP000199548">
    <property type="component" value="Unassembled WGS sequence"/>
</dbReference>
<organism evidence="2 3">
    <name type="scientific">Paraburkholderia megapolitana</name>
    <dbReference type="NCBI Taxonomy" id="420953"/>
    <lineage>
        <taxon>Bacteria</taxon>
        <taxon>Pseudomonadati</taxon>
        <taxon>Pseudomonadota</taxon>
        <taxon>Betaproteobacteria</taxon>
        <taxon>Burkholderiales</taxon>
        <taxon>Burkholderiaceae</taxon>
        <taxon>Paraburkholderia</taxon>
    </lineage>
</organism>
<evidence type="ECO:0000313" key="3">
    <source>
        <dbReference type="Proteomes" id="UP000199548"/>
    </source>
</evidence>
<dbReference type="RefSeq" id="WP_170275846.1">
    <property type="nucleotide sequence ID" value="NZ_CP041745.1"/>
</dbReference>
<feature type="chain" id="PRO_5011453105" description="Lipoprotein" evidence="1">
    <location>
        <begin position="19"/>
        <end position="48"/>
    </location>
</feature>
<dbReference type="EMBL" id="FOQU01000003">
    <property type="protein sequence ID" value="SFI57925.1"/>
    <property type="molecule type" value="Genomic_DNA"/>
</dbReference>
<evidence type="ECO:0000313" key="2">
    <source>
        <dbReference type="EMBL" id="SFI57925.1"/>
    </source>
</evidence>
<evidence type="ECO:0000256" key="1">
    <source>
        <dbReference type="SAM" id="SignalP"/>
    </source>
</evidence>
<proteinExistence type="predicted"/>
<feature type="signal peptide" evidence="1">
    <location>
        <begin position="1"/>
        <end position="18"/>
    </location>
</feature>